<comment type="caution">
    <text evidence="2">The sequence shown here is derived from an EMBL/GenBank/DDBJ whole genome shotgun (WGS) entry which is preliminary data.</text>
</comment>
<evidence type="ECO:0000259" key="1">
    <source>
        <dbReference type="Pfam" id="PF09648"/>
    </source>
</evidence>
<dbReference type="InterPro" id="IPR018604">
    <property type="entry name" value="YycI-like"/>
</dbReference>
<gene>
    <name evidence="2" type="ORF">DES48_103228</name>
</gene>
<dbReference type="EMBL" id="QNRI01000003">
    <property type="protein sequence ID" value="RBO99901.1"/>
    <property type="molecule type" value="Genomic_DNA"/>
</dbReference>
<protein>
    <submittedName>
        <fullName evidence="2">Regulatory protein YycI of two-component signal transduction system YycFG</fullName>
    </submittedName>
</protein>
<evidence type="ECO:0000313" key="3">
    <source>
        <dbReference type="Proteomes" id="UP000252254"/>
    </source>
</evidence>
<organism evidence="2 3">
    <name type="scientific">Paraliobacillus ryukyuensis</name>
    <dbReference type="NCBI Taxonomy" id="200904"/>
    <lineage>
        <taxon>Bacteria</taxon>
        <taxon>Bacillati</taxon>
        <taxon>Bacillota</taxon>
        <taxon>Bacilli</taxon>
        <taxon>Bacillales</taxon>
        <taxon>Bacillaceae</taxon>
        <taxon>Paraliobacillus</taxon>
    </lineage>
</organism>
<accession>A0A366EBZ9</accession>
<dbReference type="STRING" id="200904.GCA_900168775_00103"/>
<evidence type="ECO:0000313" key="2">
    <source>
        <dbReference type="EMBL" id="RBO99901.1"/>
    </source>
</evidence>
<dbReference type="Gene3D" id="2.40.128.690">
    <property type="entry name" value="YycH protein, domain 3-like"/>
    <property type="match status" value="1"/>
</dbReference>
<proteinExistence type="predicted"/>
<dbReference type="AlphaFoldDB" id="A0A366EBZ9"/>
<dbReference type="RefSeq" id="WP_170126181.1">
    <property type="nucleotide sequence ID" value="NZ_BAABQN010000004.1"/>
</dbReference>
<name>A0A366EBZ9_9BACI</name>
<feature type="domain" description="Regulatory protein YycH-like" evidence="1">
    <location>
        <begin position="29"/>
        <end position="252"/>
    </location>
</feature>
<dbReference type="Pfam" id="PF09648">
    <property type="entry name" value="YycI"/>
    <property type="match status" value="1"/>
</dbReference>
<dbReference type="GO" id="GO:0016020">
    <property type="term" value="C:membrane"/>
    <property type="evidence" value="ECO:0007669"/>
    <property type="project" value="InterPro"/>
</dbReference>
<sequence>MQWGQIKLLFIVCFLILDIFLVQQLFAKQNENLTEQVNTSKEEELTSNVQGLEENVTNETVEAPLINAKNKLFVENEIDSLEKLPNQQGMIVDDYLVLGRFDNPIAINMEDAESYQETLGSLVLNSQSYVYWGEDAETNTLIFFQTMENPIFYNKNALLLIQLNNKGEMIQYAQTMLQREEDEQEEPKTLNTQMNAVSSLYHKEDLILPGDEVTNVQLGYYNLISLSNGEQILNPTWNVEVNDSTDYFVNAIEGHNYPQNDDFIATTYQAFLQDLQTTENKVEFFQAEENDEQTTLFETIKQRLINTVEATIGVEEK</sequence>
<reference evidence="2 3" key="1">
    <citation type="submission" date="2018-06" db="EMBL/GenBank/DDBJ databases">
        <title>Genomic Encyclopedia of Type Strains, Phase IV (KMG-IV): sequencing the most valuable type-strain genomes for metagenomic binning, comparative biology and taxonomic classification.</title>
        <authorList>
            <person name="Goeker M."/>
        </authorList>
    </citation>
    <scope>NUCLEOTIDE SEQUENCE [LARGE SCALE GENOMIC DNA]</scope>
    <source>
        <strain evidence="2 3">DSM 15140</strain>
    </source>
</reference>
<dbReference type="Proteomes" id="UP000252254">
    <property type="component" value="Unassembled WGS sequence"/>
</dbReference>
<keyword evidence="3" id="KW-1185">Reference proteome</keyword>